<dbReference type="PANTHER" id="PTHR36444">
    <property type="entry name" value="TRANSCRIPTIONAL REGULATOR PROTEIN YOBU-RELATED"/>
    <property type="match status" value="1"/>
</dbReference>
<evidence type="ECO:0000313" key="2">
    <source>
        <dbReference type="EMBL" id="MBP1995963.1"/>
    </source>
</evidence>
<proteinExistence type="predicted"/>
<accession>A0ABS4J7Y8</accession>
<evidence type="ECO:0000313" key="3">
    <source>
        <dbReference type="Proteomes" id="UP001519287"/>
    </source>
</evidence>
<protein>
    <submittedName>
        <fullName evidence="2">Transcriptional regulator YdeE</fullName>
    </submittedName>
</protein>
<dbReference type="InterPro" id="IPR053182">
    <property type="entry name" value="YobU-like_regulator"/>
</dbReference>
<evidence type="ECO:0000259" key="1">
    <source>
        <dbReference type="SMART" id="SM00871"/>
    </source>
</evidence>
<dbReference type="EMBL" id="JAGGLB010000041">
    <property type="protein sequence ID" value="MBP1995963.1"/>
    <property type="molecule type" value="Genomic_DNA"/>
</dbReference>
<gene>
    <name evidence="2" type="ORF">J2Z66_007605</name>
</gene>
<dbReference type="SMART" id="SM00871">
    <property type="entry name" value="AraC_E_bind"/>
    <property type="match status" value="1"/>
</dbReference>
<feature type="domain" description="AraC effector-binding" evidence="1">
    <location>
        <begin position="4"/>
        <end position="157"/>
    </location>
</feature>
<dbReference type="InterPro" id="IPR011256">
    <property type="entry name" value="Reg_factor_effector_dom_sf"/>
</dbReference>
<dbReference type="SUPFAM" id="SSF55136">
    <property type="entry name" value="Probable bacterial effector-binding domain"/>
    <property type="match status" value="1"/>
</dbReference>
<sequence length="160" mass="18127">MRTEQVQTLERNETKLVGYTVTASLNQDLAATIVGRLREDLIGKRHEIANRLDDEGIYLVQVYPDGDWTPDVPFVSIVAVEVSDFVHIPEGLVGHTIPAGKYVKITHMGPESQIGETYDSIRDNGISGFRLFDFEYWSDITSLEQEDSTIDIYLPWKLKP</sequence>
<dbReference type="Gene3D" id="3.20.80.10">
    <property type="entry name" value="Regulatory factor, effector binding domain"/>
    <property type="match status" value="1"/>
</dbReference>
<organism evidence="2 3">
    <name type="scientific">Paenibacillus eucommiae</name>
    <dbReference type="NCBI Taxonomy" id="1355755"/>
    <lineage>
        <taxon>Bacteria</taxon>
        <taxon>Bacillati</taxon>
        <taxon>Bacillota</taxon>
        <taxon>Bacilli</taxon>
        <taxon>Bacillales</taxon>
        <taxon>Paenibacillaceae</taxon>
        <taxon>Paenibacillus</taxon>
    </lineage>
</organism>
<reference evidence="2 3" key="1">
    <citation type="submission" date="2021-03" db="EMBL/GenBank/DDBJ databases">
        <title>Genomic Encyclopedia of Type Strains, Phase IV (KMG-IV): sequencing the most valuable type-strain genomes for metagenomic binning, comparative biology and taxonomic classification.</title>
        <authorList>
            <person name="Goeker M."/>
        </authorList>
    </citation>
    <scope>NUCLEOTIDE SEQUENCE [LARGE SCALE GENOMIC DNA]</scope>
    <source>
        <strain evidence="2 3">DSM 26048</strain>
    </source>
</reference>
<dbReference type="Proteomes" id="UP001519287">
    <property type="component" value="Unassembled WGS sequence"/>
</dbReference>
<dbReference type="PANTHER" id="PTHR36444:SF2">
    <property type="entry name" value="TRANSCRIPTIONAL REGULATOR PROTEIN YOBU-RELATED"/>
    <property type="match status" value="1"/>
</dbReference>
<dbReference type="Pfam" id="PF14526">
    <property type="entry name" value="Cass2"/>
    <property type="match status" value="1"/>
</dbReference>
<dbReference type="InterPro" id="IPR010499">
    <property type="entry name" value="AraC_E-bd"/>
</dbReference>
<name>A0ABS4J7Y8_9BACL</name>
<keyword evidence="3" id="KW-1185">Reference proteome</keyword>
<comment type="caution">
    <text evidence="2">The sequence shown here is derived from an EMBL/GenBank/DDBJ whole genome shotgun (WGS) entry which is preliminary data.</text>
</comment>
<dbReference type="RefSeq" id="WP_209977965.1">
    <property type="nucleotide sequence ID" value="NZ_JAGGLB010000041.1"/>
</dbReference>
<dbReference type="InterPro" id="IPR029441">
    <property type="entry name" value="Cass2"/>
</dbReference>